<dbReference type="Pfam" id="PF00856">
    <property type="entry name" value="SET"/>
    <property type="match status" value="1"/>
</dbReference>
<dbReference type="InterPro" id="IPR001214">
    <property type="entry name" value="SET_dom"/>
</dbReference>
<dbReference type="Gene3D" id="2.170.270.10">
    <property type="entry name" value="SET domain"/>
    <property type="match status" value="2"/>
</dbReference>
<organism evidence="2 3">
    <name type="scientific">Tetraparma gracilis</name>
    <dbReference type="NCBI Taxonomy" id="2962635"/>
    <lineage>
        <taxon>Eukaryota</taxon>
        <taxon>Sar</taxon>
        <taxon>Stramenopiles</taxon>
        <taxon>Ochrophyta</taxon>
        <taxon>Bolidophyceae</taxon>
        <taxon>Parmales</taxon>
        <taxon>Triparmaceae</taxon>
        <taxon>Tetraparma</taxon>
    </lineage>
</organism>
<dbReference type="SUPFAM" id="SSF82199">
    <property type="entry name" value="SET domain"/>
    <property type="match status" value="1"/>
</dbReference>
<comment type="caution">
    <text evidence="2">The sequence shown here is derived from an EMBL/GenBank/DDBJ whole genome shotgun (WGS) entry which is preliminary data.</text>
</comment>
<evidence type="ECO:0000259" key="1">
    <source>
        <dbReference type="PROSITE" id="PS50280"/>
    </source>
</evidence>
<evidence type="ECO:0000313" key="2">
    <source>
        <dbReference type="EMBL" id="GMI39509.1"/>
    </source>
</evidence>
<proteinExistence type="predicted"/>
<reference evidence="2 3" key="1">
    <citation type="journal article" date="2023" name="Commun. Biol.">
        <title>Genome analysis of Parmales, the sister group of diatoms, reveals the evolutionary specialization of diatoms from phago-mixotrophs to photoautotrophs.</title>
        <authorList>
            <person name="Ban H."/>
            <person name="Sato S."/>
            <person name="Yoshikawa S."/>
            <person name="Yamada K."/>
            <person name="Nakamura Y."/>
            <person name="Ichinomiya M."/>
            <person name="Sato N."/>
            <person name="Blanc-Mathieu R."/>
            <person name="Endo H."/>
            <person name="Kuwata A."/>
            <person name="Ogata H."/>
        </authorList>
    </citation>
    <scope>NUCLEOTIDE SEQUENCE [LARGE SCALE GENOMIC DNA]</scope>
</reference>
<dbReference type="CDD" id="cd08161">
    <property type="entry name" value="SET"/>
    <property type="match status" value="1"/>
</dbReference>
<evidence type="ECO:0000313" key="3">
    <source>
        <dbReference type="Proteomes" id="UP001165060"/>
    </source>
</evidence>
<dbReference type="InterPro" id="IPR046341">
    <property type="entry name" value="SET_dom_sf"/>
</dbReference>
<keyword evidence="3" id="KW-1185">Reference proteome</keyword>
<gene>
    <name evidence="2" type="ORF">TeGR_g12562</name>
</gene>
<protein>
    <recommendedName>
        <fullName evidence="1">SET domain-containing protein</fullName>
    </recommendedName>
</protein>
<accession>A0ABQ6N3S3</accession>
<dbReference type="EMBL" id="BRYB01002091">
    <property type="protein sequence ID" value="GMI39509.1"/>
    <property type="molecule type" value="Genomic_DNA"/>
</dbReference>
<name>A0ABQ6N3S3_9STRA</name>
<sequence length="204" mass="21627">MRSALRHFASLPPGHPSLANFTSTNTPAMALLRGRLPSLPLSRVSLRRSLLPGAGRGVFASRALRGGELLTLFPGDALLVREGDGEEVSGVLYSAGYAPPALTGDAARAYELRVSATVSAVGDPGKAGDPAYLGHMCNDAWALGGRGRGKGEEYRERSGGGANAIFELFEEGSHVGVFATRDIERGEEVYVSYTEGYWLSRMQA</sequence>
<feature type="domain" description="SET" evidence="1">
    <location>
        <begin position="42"/>
        <end position="194"/>
    </location>
</feature>
<dbReference type="Proteomes" id="UP001165060">
    <property type="component" value="Unassembled WGS sequence"/>
</dbReference>
<dbReference type="PROSITE" id="PS50280">
    <property type="entry name" value="SET"/>
    <property type="match status" value="1"/>
</dbReference>